<dbReference type="InterPro" id="IPR023375">
    <property type="entry name" value="ADC_dom_sf"/>
</dbReference>
<protein>
    <submittedName>
        <fullName evidence="1">DUF2071 domain-containing protein</fullName>
    </submittedName>
</protein>
<comment type="caution">
    <text evidence="1">The sequence shown here is derived from an EMBL/GenBank/DDBJ whole genome shotgun (WGS) entry which is preliminary data.</text>
</comment>
<dbReference type="AlphaFoldDB" id="A0A7X9S0J3"/>
<dbReference type="Proteomes" id="UP000576082">
    <property type="component" value="Unassembled WGS sequence"/>
</dbReference>
<dbReference type="PANTHER" id="PTHR39186:SF1">
    <property type="entry name" value="DUF2071 DOMAIN-CONTAINING PROTEIN"/>
    <property type="match status" value="1"/>
</dbReference>
<organism evidence="1 2">
    <name type="scientific">Flammeovirga aprica JL-4</name>
    <dbReference type="NCBI Taxonomy" id="694437"/>
    <lineage>
        <taxon>Bacteria</taxon>
        <taxon>Pseudomonadati</taxon>
        <taxon>Bacteroidota</taxon>
        <taxon>Cytophagia</taxon>
        <taxon>Cytophagales</taxon>
        <taxon>Flammeovirgaceae</taxon>
        <taxon>Flammeovirga</taxon>
    </lineage>
</organism>
<keyword evidence="2" id="KW-1185">Reference proteome</keyword>
<evidence type="ECO:0000313" key="1">
    <source>
        <dbReference type="EMBL" id="NME72111.1"/>
    </source>
</evidence>
<dbReference type="RefSeq" id="WP_169660305.1">
    <property type="nucleotide sequence ID" value="NZ_JABANE010000135.1"/>
</dbReference>
<dbReference type="InterPro" id="IPR018644">
    <property type="entry name" value="DUF2071"/>
</dbReference>
<dbReference type="Pfam" id="PF09844">
    <property type="entry name" value="DUF2071"/>
    <property type="match status" value="1"/>
</dbReference>
<accession>A0A7X9S0J3</accession>
<name>A0A7X9S0J3_9BACT</name>
<dbReference type="SUPFAM" id="SSF160104">
    <property type="entry name" value="Acetoacetate decarboxylase-like"/>
    <property type="match status" value="1"/>
</dbReference>
<proteinExistence type="predicted"/>
<dbReference type="PANTHER" id="PTHR39186">
    <property type="entry name" value="DUF2071 FAMILY PROTEIN"/>
    <property type="match status" value="1"/>
</dbReference>
<sequence>MKIKEILNTTNHRPWKMPTSGWKFYQEWNNAIFLHYQVDFKELKKLVPEELEIDLYEGKPWVSVVAFTMEKIRPKNLPAFSPISDFEEINIRTYVKSNNKSGVYFLSIEGGKSLSCKIAKAISELPYRPSKIKRTDKTYQSTNSEFNDQLEIEFTVGKSLQEKTELDKWLTERYALFQDAGDSINEFEIHHLEWPVDKIVLKKLDINYPRFKKLINNTPSKVHYSKGVQVIAWGKNKKEKKSYNNDNLK</sequence>
<gene>
    <name evidence="1" type="ORF">HHU12_29380</name>
</gene>
<dbReference type="EMBL" id="JABANE010000135">
    <property type="protein sequence ID" value="NME72111.1"/>
    <property type="molecule type" value="Genomic_DNA"/>
</dbReference>
<reference evidence="1 2" key="1">
    <citation type="submission" date="2020-04" db="EMBL/GenBank/DDBJ databases">
        <title>Flammeovirga sp. SR4, a novel species isolated from seawater.</title>
        <authorList>
            <person name="Wang X."/>
        </authorList>
    </citation>
    <scope>NUCLEOTIDE SEQUENCE [LARGE SCALE GENOMIC DNA]</scope>
    <source>
        <strain evidence="1 2">ATCC 23126</strain>
    </source>
</reference>
<evidence type="ECO:0000313" key="2">
    <source>
        <dbReference type="Proteomes" id="UP000576082"/>
    </source>
</evidence>